<feature type="compositionally biased region" description="Polar residues" evidence="1">
    <location>
        <begin position="430"/>
        <end position="441"/>
    </location>
</feature>
<organism evidence="2 3">
    <name type="scientific">Schizophyllum amplum</name>
    <dbReference type="NCBI Taxonomy" id="97359"/>
    <lineage>
        <taxon>Eukaryota</taxon>
        <taxon>Fungi</taxon>
        <taxon>Dikarya</taxon>
        <taxon>Basidiomycota</taxon>
        <taxon>Agaricomycotina</taxon>
        <taxon>Agaricomycetes</taxon>
        <taxon>Agaricomycetidae</taxon>
        <taxon>Agaricales</taxon>
        <taxon>Schizophyllaceae</taxon>
        <taxon>Schizophyllum</taxon>
    </lineage>
</organism>
<keyword evidence="3" id="KW-1185">Reference proteome</keyword>
<dbReference type="Proteomes" id="UP000320762">
    <property type="component" value="Unassembled WGS sequence"/>
</dbReference>
<feature type="compositionally biased region" description="Polar residues" evidence="1">
    <location>
        <begin position="223"/>
        <end position="234"/>
    </location>
</feature>
<sequence length="644" mass="67624">MNGSAPASSSAAPVPSLPPSSPAQTPLDTSDSIRRRAPSPSTAPCPPSPKEASHNVNGVSLPAMAPPPSPSTTRTKEEGTLAVMPSSPTPQTLRVAVPAYMLGGMGLILSVLTWLLANVVPPTQSDAQLRVEHVVKRARRSSLPILAPQFRTRSHKRASVPPPPRPIIAQSQAPHDRHVYFADAAESTTPARRDPSPPGSLSDTSTLVNAINLALEDCVEGGQSANSDSKQSRPCPSFLKMNPLKPTPAYLKRSTYLSALTPRLSRLGKKKRGSSGSVPSSVASSDTEADPLKFCRAGAGLPAPGWSRSFGWPTTSSPAAESAPSTPGTDGQQSFFGSAPPSRCSSLTRRGRAEVVDMASNRASSSLGPSPMSETCSSGSSSRPLSRPPPSRSASVSACNFRRPPSLVRRTSAEGKVQEPIAETEGEGSTAESQLADSPKSSYFPKLPKSPKALKEKCKARERRRQSAPVPIPRTQPYGYPYFAAPPVVRERGASGHSRSSTLPGLSQGLPSADTPLAGTSSTPVSSGPTHVSATTPARRKRTLSSPTKPNLTIVVPSPVDHRLVRPSTANGTFTDGFGVMVSEEEAAKAPVPASVVDARVVNAQGQLASEDVARSSSLRRHRHRVLRLPSLKRWSAGEGVLAK</sequence>
<feature type="compositionally biased region" description="Low complexity" evidence="1">
    <location>
        <begin position="1"/>
        <end position="14"/>
    </location>
</feature>
<protein>
    <submittedName>
        <fullName evidence="2">Uncharacterized protein</fullName>
    </submittedName>
</protein>
<dbReference type="AlphaFoldDB" id="A0A550CM40"/>
<feature type="region of interest" description="Disordered" evidence="1">
    <location>
        <begin position="306"/>
        <end position="555"/>
    </location>
</feature>
<evidence type="ECO:0000313" key="3">
    <source>
        <dbReference type="Proteomes" id="UP000320762"/>
    </source>
</evidence>
<feature type="region of interest" description="Disordered" evidence="1">
    <location>
        <begin position="1"/>
        <end position="88"/>
    </location>
</feature>
<gene>
    <name evidence="2" type="ORF">BD626DRAFT_566504</name>
</gene>
<evidence type="ECO:0000256" key="1">
    <source>
        <dbReference type="SAM" id="MobiDB-lite"/>
    </source>
</evidence>
<name>A0A550CM40_9AGAR</name>
<feature type="compositionally biased region" description="Low complexity" evidence="1">
    <location>
        <begin position="519"/>
        <end position="533"/>
    </location>
</feature>
<dbReference type="OrthoDB" id="3062721at2759"/>
<feature type="compositionally biased region" description="Low complexity" evidence="1">
    <location>
        <begin position="313"/>
        <end position="329"/>
    </location>
</feature>
<dbReference type="EMBL" id="VDMD01000004">
    <property type="protein sequence ID" value="TRM65855.1"/>
    <property type="molecule type" value="Genomic_DNA"/>
</dbReference>
<evidence type="ECO:0000313" key="2">
    <source>
        <dbReference type="EMBL" id="TRM65855.1"/>
    </source>
</evidence>
<feature type="region of interest" description="Disordered" evidence="1">
    <location>
        <begin position="267"/>
        <end position="289"/>
    </location>
</feature>
<reference evidence="2 3" key="1">
    <citation type="journal article" date="2019" name="New Phytol.">
        <title>Comparative genomics reveals unique wood-decay strategies and fruiting body development in the Schizophyllaceae.</title>
        <authorList>
            <person name="Almasi E."/>
            <person name="Sahu N."/>
            <person name="Krizsan K."/>
            <person name="Balint B."/>
            <person name="Kovacs G.M."/>
            <person name="Kiss B."/>
            <person name="Cseklye J."/>
            <person name="Drula E."/>
            <person name="Henrissat B."/>
            <person name="Nagy I."/>
            <person name="Chovatia M."/>
            <person name="Adam C."/>
            <person name="LaButti K."/>
            <person name="Lipzen A."/>
            <person name="Riley R."/>
            <person name="Grigoriev I.V."/>
            <person name="Nagy L.G."/>
        </authorList>
    </citation>
    <scope>NUCLEOTIDE SEQUENCE [LARGE SCALE GENOMIC DNA]</scope>
    <source>
        <strain evidence="2 3">NL-1724</strain>
    </source>
</reference>
<comment type="caution">
    <text evidence="2">The sequence shown here is derived from an EMBL/GenBank/DDBJ whole genome shotgun (WGS) entry which is preliminary data.</text>
</comment>
<accession>A0A550CM40</accession>
<feature type="region of interest" description="Disordered" evidence="1">
    <location>
        <begin position="221"/>
        <end position="243"/>
    </location>
</feature>
<feature type="compositionally biased region" description="Polar residues" evidence="1">
    <location>
        <begin position="361"/>
        <end position="376"/>
    </location>
</feature>
<feature type="compositionally biased region" description="Low complexity" evidence="1">
    <location>
        <begin position="274"/>
        <end position="285"/>
    </location>
</feature>
<feature type="region of interest" description="Disordered" evidence="1">
    <location>
        <begin position="152"/>
        <end position="173"/>
    </location>
</feature>
<proteinExistence type="predicted"/>